<accession>A0AAE0CAF6</accession>
<dbReference type="AlphaFoldDB" id="A0AAE0CAF6"/>
<evidence type="ECO:0000313" key="3">
    <source>
        <dbReference type="EMBL" id="KAK3250320.1"/>
    </source>
</evidence>
<dbReference type="InterPro" id="IPR019956">
    <property type="entry name" value="Ubiquitin_dom"/>
</dbReference>
<feature type="domain" description="Ubiquitin-like" evidence="2">
    <location>
        <begin position="243"/>
        <end position="320"/>
    </location>
</feature>
<dbReference type="Pfam" id="PF00837">
    <property type="entry name" value="T4_deiodinase"/>
    <property type="match status" value="1"/>
</dbReference>
<dbReference type="EMBL" id="LGRX02026785">
    <property type="protein sequence ID" value="KAK3250320.1"/>
    <property type="molecule type" value="Genomic_DNA"/>
</dbReference>
<keyword evidence="4" id="KW-1185">Reference proteome</keyword>
<dbReference type="Gene3D" id="3.40.30.10">
    <property type="entry name" value="Glutaredoxin"/>
    <property type="match status" value="1"/>
</dbReference>
<comment type="caution">
    <text evidence="3">The sequence shown here is derived from an EMBL/GenBank/DDBJ whole genome shotgun (WGS) entry which is preliminary data.</text>
</comment>
<evidence type="ECO:0000313" key="4">
    <source>
        <dbReference type="Proteomes" id="UP001190700"/>
    </source>
</evidence>
<dbReference type="PRINTS" id="PR00348">
    <property type="entry name" value="UBIQUITIN"/>
</dbReference>
<reference evidence="3 4" key="1">
    <citation type="journal article" date="2015" name="Genome Biol. Evol.">
        <title>Comparative Genomics of a Bacterivorous Green Alga Reveals Evolutionary Causalities and Consequences of Phago-Mixotrophic Mode of Nutrition.</title>
        <authorList>
            <person name="Burns J.A."/>
            <person name="Paasch A."/>
            <person name="Narechania A."/>
            <person name="Kim E."/>
        </authorList>
    </citation>
    <scope>NUCLEOTIDE SEQUENCE [LARGE SCALE GENOMIC DNA]</scope>
    <source>
        <strain evidence="3 4">PLY_AMNH</strain>
    </source>
</reference>
<dbReference type="GO" id="GO:0004800">
    <property type="term" value="F:thyroxine 5'-deiodinase activity"/>
    <property type="evidence" value="ECO:0007669"/>
    <property type="project" value="InterPro"/>
</dbReference>
<dbReference type="SUPFAM" id="SSF54236">
    <property type="entry name" value="Ubiquitin-like"/>
    <property type="match status" value="1"/>
</dbReference>
<sequence length="717" mass="79483">MLVDLTKRIEVSRPLMLKAIEVCVTIDEANPVVLPRYIPLPNDARTSKDLENLIHALPVLNGEGIRTSSASAYQVSGLVTCSVVGLLDEHRAIGHVCDPKGVPGCRVRSESNPEEKPCVQLTALPSASKAGGKGTVPEFVFAKFLSDAQWTSPLSSSWREELCNDEEKTSGASSEAEGIVETEGCRFQELKRNVFIRTKRVKDAAEVFKAEAERKAEFFKAEAERKAEFKARKAEWRVPRGPYSVTINTLFSTDIPLTISVESSDTIDLCRALIQDKVGIPPDQQRLIFNGMQLEDGRTLADYCIGAEATLHMVTRLCGGMLHETSGMNDYERAHQGDAQDVLLEVILPGGQVHAMSVDGLDSIAHVKQSMAEEMLPYLDAPQDTDEEGGAGVVCLRDDPYDEYYSAQSEDDTASEDADNNENDEDIDDLRAPTPCAQVQRQAEEEEILREGDSHRLVRFPVDKSTLKAILETENELRLSPAVQAAYAQAETDVSGCDWMDVTENLQRHVLREHFGVPLSDEARVLRAVRRCIHEYPELRAIPVYTRFQRARPGCLRAGDAVVDCGVTCLDGSPSTLLTQLAMLGLQRGRVNLSREFSGRSGFLGVYIQEAHAEDEWPISSSRCNGSRGIVSIRQHRGEEERRMVAAQFVEDFGWRVPMVCDTMDNAFDREYAPWPLRMYVVHGGTVVYVAQPRKAAFDLSEVREVLLRLAPAPGLS</sequence>
<organism evidence="3 4">
    <name type="scientific">Cymbomonas tetramitiformis</name>
    <dbReference type="NCBI Taxonomy" id="36881"/>
    <lineage>
        <taxon>Eukaryota</taxon>
        <taxon>Viridiplantae</taxon>
        <taxon>Chlorophyta</taxon>
        <taxon>Pyramimonadophyceae</taxon>
        <taxon>Pyramimonadales</taxon>
        <taxon>Pyramimonadaceae</taxon>
        <taxon>Cymbomonas</taxon>
    </lineage>
</organism>
<dbReference type="PANTHER" id="PTHR11781:SF22">
    <property type="entry name" value="TYPE I IODOTHYRONINE DEIODINASE"/>
    <property type="match status" value="1"/>
</dbReference>
<dbReference type="PANTHER" id="PTHR11781">
    <property type="entry name" value="IODOTHYRONINE DEIODINASE"/>
    <property type="match status" value="1"/>
</dbReference>
<dbReference type="Proteomes" id="UP001190700">
    <property type="component" value="Unassembled WGS sequence"/>
</dbReference>
<proteinExistence type="predicted"/>
<dbReference type="InterPro" id="IPR029071">
    <property type="entry name" value="Ubiquitin-like_domsf"/>
</dbReference>
<evidence type="ECO:0000256" key="1">
    <source>
        <dbReference type="SAM" id="MobiDB-lite"/>
    </source>
</evidence>
<dbReference type="InterPro" id="IPR000626">
    <property type="entry name" value="Ubiquitin-like_dom"/>
</dbReference>
<name>A0AAE0CAF6_9CHLO</name>
<evidence type="ECO:0000259" key="2">
    <source>
        <dbReference type="PROSITE" id="PS50053"/>
    </source>
</evidence>
<dbReference type="GO" id="GO:0042403">
    <property type="term" value="P:thyroid hormone metabolic process"/>
    <property type="evidence" value="ECO:0007669"/>
    <property type="project" value="TreeGrafter"/>
</dbReference>
<dbReference type="SMART" id="SM00213">
    <property type="entry name" value="UBQ"/>
    <property type="match status" value="1"/>
</dbReference>
<feature type="region of interest" description="Disordered" evidence="1">
    <location>
        <begin position="406"/>
        <end position="433"/>
    </location>
</feature>
<gene>
    <name evidence="3" type="ORF">CYMTET_40295</name>
</gene>
<protein>
    <recommendedName>
        <fullName evidence="2">Ubiquitin-like domain-containing protein</fullName>
    </recommendedName>
</protein>
<feature type="compositionally biased region" description="Acidic residues" evidence="1">
    <location>
        <begin position="409"/>
        <end position="428"/>
    </location>
</feature>
<dbReference type="Pfam" id="PF00240">
    <property type="entry name" value="ubiquitin"/>
    <property type="match status" value="1"/>
</dbReference>
<dbReference type="Gene3D" id="3.10.20.90">
    <property type="entry name" value="Phosphatidylinositol 3-kinase Catalytic Subunit, Chain A, domain 1"/>
    <property type="match status" value="1"/>
</dbReference>
<dbReference type="InterPro" id="IPR000643">
    <property type="entry name" value="Iodothyronine_deiodinase"/>
</dbReference>
<dbReference type="PROSITE" id="PS50053">
    <property type="entry name" value="UBIQUITIN_2"/>
    <property type="match status" value="1"/>
</dbReference>